<comment type="similarity">
    <text evidence="6">Belongs to the methyltransferase superfamily. RsmI family.</text>
</comment>
<evidence type="ECO:0000256" key="5">
    <source>
        <dbReference type="ARBA" id="ARBA00022691"/>
    </source>
</evidence>
<dbReference type="HAMAP" id="MF_01877">
    <property type="entry name" value="16SrRNA_methyltr_I"/>
    <property type="match status" value="1"/>
</dbReference>
<dbReference type="InterPro" id="IPR035996">
    <property type="entry name" value="4pyrrol_Methylase_sf"/>
</dbReference>
<dbReference type="EC" id="2.1.1.198" evidence="6"/>
<dbReference type="PANTHER" id="PTHR46111">
    <property type="entry name" value="RIBOSOMAL RNA SMALL SUBUNIT METHYLTRANSFERASE I"/>
    <property type="match status" value="1"/>
</dbReference>
<comment type="function">
    <text evidence="6">Catalyzes the 2'-O-methylation of the ribose of cytidine 1402 (C1402) in 16S rRNA.</text>
</comment>
<name>A0A7G9T3J3_9LACO</name>
<evidence type="ECO:0000313" key="8">
    <source>
        <dbReference type="EMBL" id="QNN74668.1"/>
    </source>
</evidence>
<evidence type="ECO:0000256" key="6">
    <source>
        <dbReference type="HAMAP-Rule" id="MF_01877"/>
    </source>
</evidence>
<comment type="subcellular location">
    <subcellularLocation>
        <location evidence="6">Cytoplasm</location>
    </subcellularLocation>
</comment>
<keyword evidence="9" id="KW-1185">Reference proteome</keyword>
<keyword evidence="4 6" id="KW-0808">Transferase</keyword>
<keyword evidence="5 6" id="KW-0949">S-adenosyl-L-methionine</keyword>
<evidence type="ECO:0000256" key="2">
    <source>
        <dbReference type="ARBA" id="ARBA00022552"/>
    </source>
</evidence>
<dbReference type="AlphaFoldDB" id="A0A7G9T3J3"/>
<dbReference type="InterPro" id="IPR008189">
    <property type="entry name" value="rRNA_ssu_MeTfrase_I"/>
</dbReference>
<dbReference type="PIRSF" id="PIRSF005917">
    <property type="entry name" value="MTase_YraL"/>
    <property type="match status" value="1"/>
</dbReference>
<dbReference type="InterPro" id="IPR014777">
    <property type="entry name" value="4pyrrole_Mease_sub1"/>
</dbReference>
<keyword evidence="2 6" id="KW-0698">rRNA processing</keyword>
<gene>
    <name evidence="6 8" type="primary">rsmI</name>
    <name evidence="8" type="ORF">H9L19_04330</name>
</gene>
<accession>A0A7G9T3J3</accession>
<dbReference type="PANTHER" id="PTHR46111:SF1">
    <property type="entry name" value="RIBOSOMAL RNA SMALL SUBUNIT METHYLTRANSFERASE I"/>
    <property type="match status" value="1"/>
</dbReference>
<dbReference type="GO" id="GO:0005737">
    <property type="term" value="C:cytoplasm"/>
    <property type="evidence" value="ECO:0007669"/>
    <property type="project" value="UniProtKB-SubCell"/>
</dbReference>
<evidence type="ECO:0000256" key="3">
    <source>
        <dbReference type="ARBA" id="ARBA00022603"/>
    </source>
</evidence>
<dbReference type="Pfam" id="PF00590">
    <property type="entry name" value="TP_methylase"/>
    <property type="match status" value="1"/>
</dbReference>
<keyword evidence="1 6" id="KW-0963">Cytoplasm</keyword>
<feature type="domain" description="Tetrapyrrole methylase" evidence="7">
    <location>
        <begin position="14"/>
        <end position="215"/>
    </location>
</feature>
<dbReference type="PROSITE" id="PS01296">
    <property type="entry name" value="RSMI"/>
    <property type="match status" value="1"/>
</dbReference>
<dbReference type="Gene3D" id="3.40.1010.10">
    <property type="entry name" value="Cobalt-precorrin-4 Transmethylase, Domain 1"/>
    <property type="match status" value="1"/>
</dbReference>
<evidence type="ECO:0000256" key="4">
    <source>
        <dbReference type="ARBA" id="ARBA00022679"/>
    </source>
</evidence>
<dbReference type="RefSeq" id="WP_187528503.1">
    <property type="nucleotide sequence ID" value="NZ_CP060724.1"/>
</dbReference>
<dbReference type="Proteomes" id="UP000515800">
    <property type="component" value="Chromosome"/>
</dbReference>
<dbReference type="CDD" id="cd11648">
    <property type="entry name" value="RsmI"/>
    <property type="match status" value="1"/>
</dbReference>
<organism evidence="8 9">
    <name type="scientific">Weissella diestrammenae</name>
    <dbReference type="NCBI Taxonomy" id="1162633"/>
    <lineage>
        <taxon>Bacteria</taxon>
        <taxon>Bacillati</taxon>
        <taxon>Bacillota</taxon>
        <taxon>Bacilli</taxon>
        <taxon>Lactobacillales</taxon>
        <taxon>Lactobacillaceae</taxon>
        <taxon>Weissella</taxon>
    </lineage>
</organism>
<dbReference type="SUPFAM" id="SSF53790">
    <property type="entry name" value="Tetrapyrrole methylase"/>
    <property type="match status" value="1"/>
</dbReference>
<evidence type="ECO:0000259" key="7">
    <source>
        <dbReference type="Pfam" id="PF00590"/>
    </source>
</evidence>
<dbReference type="EMBL" id="CP060724">
    <property type="protein sequence ID" value="QNN74668.1"/>
    <property type="molecule type" value="Genomic_DNA"/>
</dbReference>
<keyword evidence="3 6" id="KW-0489">Methyltransferase</keyword>
<dbReference type="InterPro" id="IPR000878">
    <property type="entry name" value="4pyrrol_Mease"/>
</dbReference>
<sequence>MQSQKSFSQQSFGTLFLVPTPIGNLNDMTQRSIQTLQTVDLIAAEDTRHTAHLLTQFSITTKQISFHEHNKVTRIPELIARLKQGENIAQVSDAGMPSISDPGHELVKAAISEDIAVVPIPGASAGITALIASGLAPQPFTFYGFLQRKQKDQVAELEKLAKHTETIIFYESPHRLSNTLANLAKALGNERPVVLARELTKRYEEFLRGTAGELATWADQNEIRGEFVVIVGGASERETTVADDPLALLSPIEAVDALVDDGMKATAAVKQIAKTRGLDRQTLYLAYQAK</sequence>
<dbReference type="NCBIfam" id="TIGR00096">
    <property type="entry name" value="16S rRNA (cytidine(1402)-2'-O)-methyltransferase"/>
    <property type="match status" value="1"/>
</dbReference>
<comment type="catalytic activity">
    <reaction evidence="6">
        <text>cytidine(1402) in 16S rRNA + S-adenosyl-L-methionine = 2'-O-methylcytidine(1402) in 16S rRNA + S-adenosyl-L-homocysteine + H(+)</text>
        <dbReference type="Rhea" id="RHEA:42924"/>
        <dbReference type="Rhea" id="RHEA-COMP:10285"/>
        <dbReference type="Rhea" id="RHEA-COMP:10286"/>
        <dbReference type="ChEBI" id="CHEBI:15378"/>
        <dbReference type="ChEBI" id="CHEBI:57856"/>
        <dbReference type="ChEBI" id="CHEBI:59789"/>
        <dbReference type="ChEBI" id="CHEBI:74495"/>
        <dbReference type="ChEBI" id="CHEBI:82748"/>
        <dbReference type="EC" id="2.1.1.198"/>
    </reaction>
</comment>
<evidence type="ECO:0000256" key="1">
    <source>
        <dbReference type="ARBA" id="ARBA00022490"/>
    </source>
</evidence>
<dbReference type="InterPro" id="IPR018063">
    <property type="entry name" value="SAM_MeTrfase_RsmI_CS"/>
</dbReference>
<dbReference type="GO" id="GO:0070677">
    <property type="term" value="F:rRNA (cytosine-2'-O-)-methyltransferase activity"/>
    <property type="evidence" value="ECO:0007669"/>
    <property type="project" value="UniProtKB-UniRule"/>
</dbReference>
<dbReference type="KEGG" id="wdi:H9L19_04330"/>
<dbReference type="FunFam" id="3.40.1010.10:FF:000002">
    <property type="entry name" value="Ribosomal RNA small subunit methyltransferase I"/>
    <property type="match status" value="1"/>
</dbReference>
<dbReference type="Gene3D" id="3.30.950.10">
    <property type="entry name" value="Methyltransferase, Cobalt-precorrin-4 Transmethylase, Domain 2"/>
    <property type="match status" value="1"/>
</dbReference>
<dbReference type="FunFam" id="3.30.950.10:FF:000002">
    <property type="entry name" value="Ribosomal RNA small subunit methyltransferase I"/>
    <property type="match status" value="1"/>
</dbReference>
<protein>
    <recommendedName>
        <fullName evidence="6">Ribosomal RNA small subunit methyltransferase I</fullName>
        <ecNumber evidence="6">2.1.1.198</ecNumber>
    </recommendedName>
    <alternativeName>
        <fullName evidence="6">16S rRNA 2'-O-ribose C1402 methyltransferase</fullName>
    </alternativeName>
    <alternativeName>
        <fullName evidence="6">rRNA (cytidine-2'-O-)-methyltransferase RsmI</fullName>
    </alternativeName>
</protein>
<dbReference type="InterPro" id="IPR014776">
    <property type="entry name" value="4pyrrole_Mease_sub2"/>
</dbReference>
<reference evidence="8 9" key="1">
    <citation type="submission" date="2020-08" db="EMBL/GenBank/DDBJ databases">
        <title>Genome sequence of Weissella diestrammenae KACC 16890T.</title>
        <authorList>
            <person name="Hyun D.-W."/>
            <person name="Bae J.-W."/>
        </authorList>
    </citation>
    <scope>NUCLEOTIDE SEQUENCE [LARGE SCALE GENOMIC DNA]</scope>
    <source>
        <strain evidence="8 9">KACC 16890</strain>
    </source>
</reference>
<proteinExistence type="inferred from homology"/>
<evidence type="ECO:0000313" key="9">
    <source>
        <dbReference type="Proteomes" id="UP000515800"/>
    </source>
</evidence>